<dbReference type="Pfam" id="PF02545">
    <property type="entry name" value="Maf"/>
    <property type="match status" value="1"/>
</dbReference>
<comment type="cofactor">
    <cofactor evidence="1">
        <name>a divalent metal cation</name>
        <dbReference type="ChEBI" id="CHEBI:60240"/>
    </cofactor>
</comment>
<evidence type="ECO:0000313" key="4">
    <source>
        <dbReference type="Proteomes" id="UP001489004"/>
    </source>
</evidence>
<keyword evidence="2" id="KW-0378">Hydrolase</keyword>
<evidence type="ECO:0000256" key="1">
    <source>
        <dbReference type="ARBA" id="ARBA00001968"/>
    </source>
</evidence>
<comment type="caution">
    <text evidence="3">The sequence shown here is derived from an EMBL/GenBank/DDBJ whole genome shotgun (WGS) entry which is preliminary data.</text>
</comment>
<dbReference type="SUPFAM" id="SSF52972">
    <property type="entry name" value="ITPase-like"/>
    <property type="match status" value="1"/>
</dbReference>
<dbReference type="AlphaFoldDB" id="A0AAW1PZF0"/>
<accession>A0AAW1PZF0</accession>
<dbReference type="CDD" id="cd00555">
    <property type="entry name" value="Maf"/>
    <property type="match status" value="1"/>
</dbReference>
<dbReference type="PANTHER" id="PTHR43213:SF5">
    <property type="entry name" value="BIFUNCTIONAL DTTP_UTP PYROPHOSPHATASE_METHYLTRANSFERASE PROTEIN-RELATED"/>
    <property type="match status" value="1"/>
</dbReference>
<dbReference type="Proteomes" id="UP001489004">
    <property type="component" value="Unassembled WGS sequence"/>
</dbReference>
<dbReference type="PIRSF" id="PIRSF006305">
    <property type="entry name" value="Maf"/>
    <property type="match status" value="1"/>
</dbReference>
<gene>
    <name evidence="3" type="ORF">WJX72_001514</name>
</gene>
<proteinExistence type="inferred from homology"/>
<dbReference type="Gene3D" id="3.90.950.10">
    <property type="match status" value="1"/>
</dbReference>
<dbReference type="InterPro" id="IPR029001">
    <property type="entry name" value="ITPase-like_fam"/>
</dbReference>
<name>A0AAW1PZF0_9CHLO</name>
<sequence>MLLEHLPHLANKRILLASASPRRAELLHQIGLKFEVRPSTFEETLRKDAFATAALYAIETATHKALEVASASMASGQPADLVIGADTIVEHDKLILEKPADAADAVRMLTRMSGQSHQVHTGVALVLPHASDPKHGKPPLVRSFAVSTEVEFDQLTPDGIQAYVDSGEPFGKAGAYGIQGKAAVFVKRLSGDYFNVMGFPLHAFAAEVAGLVDEGLL</sequence>
<organism evidence="3 4">
    <name type="scientific">[Myrmecia] bisecta</name>
    <dbReference type="NCBI Taxonomy" id="41462"/>
    <lineage>
        <taxon>Eukaryota</taxon>
        <taxon>Viridiplantae</taxon>
        <taxon>Chlorophyta</taxon>
        <taxon>core chlorophytes</taxon>
        <taxon>Trebouxiophyceae</taxon>
        <taxon>Trebouxiales</taxon>
        <taxon>Trebouxiaceae</taxon>
        <taxon>Myrmecia</taxon>
    </lineage>
</organism>
<protein>
    <submittedName>
        <fullName evidence="3">Uncharacterized protein</fullName>
    </submittedName>
</protein>
<evidence type="ECO:0000313" key="3">
    <source>
        <dbReference type="EMBL" id="KAK9815313.1"/>
    </source>
</evidence>
<evidence type="ECO:0000256" key="2">
    <source>
        <dbReference type="ARBA" id="ARBA00022801"/>
    </source>
</evidence>
<dbReference type="PANTHER" id="PTHR43213">
    <property type="entry name" value="BIFUNCTIONAL DTTP/UTP PYROPHOSPHATASE/METHYLTRANSFERASE PROTEIN-RELATED"/>
    <property type="match status" value="1"/>
</dbReference>
<dbReference type="NCBIfam" id="TIGR00172">
    <property type="entry name" value="maf"/>
    <property type="match status" value="1"/>
</dbReference>
<dbReference type="GO" id="GO:0047429">
    <property type="term" value="F:nucleoside triphosphate diphosphatase activity"/>
    <property type="evidence" value="ECO:0007669"/>
    <property type="project" value="InterPro"/>
</dbReference>
<dbReference type="InterPro" id="IPR003697">
    <property type="entry name" value="Maf-like"/>
</dbReference>
<dbReference type="EMBL" id="JALJOR010000006">
    <property type="protein sequence ID" value="KAK9815313.1"/>
    <property type="molecule type" value="Genomic_DNA"/>
</dbReference>
<reference evidence="3 4" key="1">
    <citation type="journal article" date="2024" name="Nat. Commun.">
        <title>Phylogenomics reveals the evolutionary origins of lichenization in chlorophyte algae.</title>
        <authorList>
            <person name="Puginier C."/>
            <person name="Libourel C."/>
            <person name="Otte J."/>
            <person name="Skaloud P."/>
            <person name="Haon M."/>
            <person name="Grisel S."/>
            <person name="Petersen M."/>
            <person name="Berrin J.G."/>
            <person name="Delaux P.M."/>
            <person name="Dal Grande F."/>
            <person name="Keller J."/>
        </authorList>
    </citation>
    <scope>NUCLEOTIDE SEQUENCE [LARGE SCALE GENOMIC DNA]</scope>
    <source>
        <strain evidence="3 4">SAG 2043</strain>
    </source>
</reference>
<keyword evidence="4" id="KW-1185">Reference proteome</keyword>
<dbReference type="HAMAP" id="MF_00528">
    <property type="entry name" value="Maf"/>
    <property type="match status" value="1"/>
</dbReference>